<dbReference type="InterPro" id="IPR025877">
    <property type="entry name" value="MobA-like_NTP_Trfase"/>
</dbReference>
<dbReference type="SUPFAM" id="SSF53448">
    <property type="entry name" value="Nucleotide-diphospho-sugar transferases"/>
    <property type="match status" value="1"/>
</dbReference>
<comment type="domain">
    <text evidence="8">The N-terminal domain determines nucleotide recognition and specific binding, while the C-terminal domain determines the specific binding to the target protein.</text>
</comment>
<dbReference type="RefSeq" id="WP_051625059.1">
    <property type="nucleotide sequence ID" value="NZ_ARYL01000040.1"/>
</dbReference>
<evidence type="ECO:0000256" key="4">
    <source>
        <dbReference type="ARBA" id="ARBA00022741"/>
    </source>
</evidence>
<dbReference type="Pfam" id="PF12804">
    <property type="entry name" value="NTP_transf_3"/>
    <property type="match status" value="1"/>
</dbReference>
<dbReference type="Gene3D" id="3.90.550.10">
    <property type="entry name" value="Spore Coat Polysaccharide Biosynthesis Protein SpsA, Chain A"/>
    <property type="match status" value="1"/>
</dbReference>
<dbReference type="Proteomes" id="UP000024942">
    <property type="component" value="Unassembled WGS sequence"/>
</dbReference>
<evidence type="ECO:0000256" key="8">
    <source>
        <dbReference type="HAMAP-Rule" id="MF_00316"/>
    </source>
</evidence>
<dbReference type="InterPro" id="IPR029044">
    <property type="entry name" value="Nucleotide-diphossugar_trans"/>
</dbReference>
<evidence type="ECO:0000313" key="11">
    <source>
        <dbReference type="Proteomes" id="UP000024942"/>
    </source>
</evidence>
<dbReference type="GO" id="GO:0061603">
    <property type="term" value="F:molybdenum cofactor guanylyltransferase activity"/>
    <property type="evidence" value="ECO:0007669"/>
    <property type="project" value="UniProtKB-EC"/>
</dbReference>
<feature type="binding site" evidence="8">
    <location>
        <position position="67"/>
    </location>
    <ligand>
        <name>GTP</name>
        <dbReference type="ChEBI" id="CHEBI:37565"/>
    </ligand>
</feature>
<accession>A0A059G2F9</accession>
<feature type="binding site" evidence="8">
    <location>
        <begin position="9"/>
        <end position="11"/>
    </location>
    <ligand>
        <name>GTP</name>
        <dbReference type="ChEBI" id="CHEBI:37565"/>
    </ligand>
</feature>
<dbReference type="CDD" id="cd02503">
    <property type="entry name" value="MobA"/>
    <property type="match status" value="1"/>
</dbReference>
<comment type="function">
    <text evidence="8">Transfers a GMP moiety from GTP to Mo-molybdopterin (Mo-MPT) cofactor (Moco or molybdenum cofactor) to form Mo-molybdopterin guanine dinucleotide (Mo-MGD) cofactor.</text>
</comment>
<evidence type="ECO:0000256" key="5">
    <source>
        <dbReference type="ARBA" id="ARBA00022842"/>
    </source>
</evidence>
<dbReference type="STRING" id="1280953.HOC_17811"/>
<keyword evidence="7 8" id="KW-0501">Molybdenum cofactor biosynthesis</keyword>
<dbReference type="InterPro" id="IPR013482">
    <property type="entry name" value="Molybde_CF_guanTrfase"/>
</dbReference>
<dbReference type="GO" id="GO:1902758">
    <property type="term" value="P:bis(molybdopterin guanine dinucleotide)molybdenum biosynthetic process"/>
    <property type="evidence" value="ECO:0007669"/>
    <property type="project" value="TreeGrafter"/>
</dbReference>
<evidence type="ECO:0000256" key="2">
    <source>
        <dbReference type="ARBA" id="ARBA00022679"/>
    </source>
</evidence>
<dbReference type="AlphaFoldDB" id="A0A059G2F9"/>
<dbReference type="EMBL" id="ARYL01000040">
    <property type="protein sequence ID" value="KDA00986.1"/>
    <property type="molecule type" value="Genomic_DNA"/>
</dbReference>
<feature type="binding site" evidence="8">
    <location>
        <position position="98"/>
    </location>
    <ligand>
        <name>Mg(2+)</name>
        <dbReference type="ChEBI" id="CHEBI:18420"/>
    </ligand>
</feature>
<comment type="subunit">
    <text evidence="8">Monomer.</text>
</comment>
<keyword evidence="5 8" id="KW-0460">Magnesium</keyword>
<dbReference type="GO" id="GO:0005737">
    <property type="term" value="C:cytoplasm"/>
    <property type="evidence" value="ECO:0007669"/>
    <property type="project" value="UniProtKB-SubCell"/>
</dbReference>
<evidence type="ECO:0000259" key="9">
    <source>
        <dbReference type="Pfam" id="PF12804"/>
    </source>
</evidence>
<proteinExistence type="inferred from homology"/>
<comment type="cofactor">
    <cofactor evidence="8">
        <name>Mg(2+)</name>
        <dbReference type="ChEBI" id="CHEBI:18420"/>
    </cofactor>
</comment>
<gene>
    <name evidence="8" type="primary">mobA</name>
    <name evidence="10" type="ORF">HOC_17811</name>
</gene>
<dbReference type="HAMAP" id="MF_00316">
    <property type="entry name" value="MobA"/>
    <property type="match status" value="1"/>
</dbReference>
<evidence type="ECO:0000313" key="10">
    <source>
        <dbReference type="EMBL" id="KDA00986.1"/>
    </source>
</evidence>
<evidence type="ECO:0000256" key="1">
    <source>
        <dbReference type="ARBA" id="ARBA00022490"/>
    </source>
</evidence>
<keyword evidence="4 8" id="KW-0547">Nucleotide-binding</keyword>
<keyword evidence="11" id="KW-1185">Reference proteome</keyword>
<reference evidence="10 11" key="1">
    <citation type="journal article" date="2014" name="Antonie Van Leeuwenhoek">
        <title>Hyphomonas beringensis sp. nov. and Hyphomonas chukchiensis sp. nov., isolated from surface seawater of the Bering Sea and Chukchi Sea.</title>
        <authorList>
            <person name="Li C."/>
            <person name="Lai Q."/>
            <person name="Li G."/>
            <person name="Dong C."/>
            <person name="Wang J."/>
            <person name="Liao Y."/>
            <person name="Shao Z."/>
        </authorList>
    </citation>
    <scope>NUCLEOTIDE SEQUENCE [LARGE SCALE GENOMIC DNA]</scope>
    <source>
        <strain evidence="10 11">SCH89</strain>
    </source>
</reference>
<dbReference type="eggNOG" id="COG0746">
    <property type="taxonomic scope" value="Bacteria"/>
</dbReference>
<sequence length="206" mass="22229">MTDLVAVILAGGHGSRIGGDKPNIMLDGRSLIDRAIDHVARWRIPARLSVRGPGQICTTRLTEVLDDPRFEGPIGGLLGALTWAEEFGARRVITIACDMPFLPCDLRRRLDAAAAQFGTPAVATSLQRRHPVCSVWPTGCLGPLQAYAHSGRRSLNGALENCAAVSVDWPVQDGRDPFHNINTLNDLAEVSQAMNNFPSRSEGLAQ</sequence>
<dbReference type="GO" id="GO:0005525">
    <property type="term" value="F:GTP binding"/>
    <property type="evidence" value="ECO:0007669"/>
    <property type="project" value="UniProtKB-UniRule"/>
</dbReference>
<evidence type="ECO:0000256" key="3">
    <source>
        <dbReference type="ARBA" id="ARBA00022723"/>
    </source>
</evidence>
<evidence type="ECO:0000256" key="6">
    <source>
        <dbReference type="ARBA" id="ARBA00023134"/>
    </source>
</evidence>
<comment type="catalytic activity">
    <reaction evidence="8">
        <text>Mo-molybdopterin + GTP + H(+) = Mo-molybdopterin guanine dinucleotide + diphosphate</text>
        <dbReference type="Rhea" id="RHEA:34243"/>
        <dbReference type="ChEBI" id="CHEBI:15378"/>
        <dbReference type="ChEBI" id="CHEBI:33019"/>
        <dbReference type="ChEBI" id="CHEBI:37565"/>
        <dbReference type="ChEBI" id="CHEBI:71302"/>
        <dbReference type="ChEBI" id="CHEBI:71310"/>
        <dbReference type="EC" id="2.7.7.77"/>
    </reaction>
</comment>
<keyword evidence="2 8" id="KW-0808">Transferase</keyword>
<feature type="binding site" evidence="8">
    <location>
        <position position="21"/>
    </location>
    <ligand>
        <name>GTP</name>
        <dbReference type="ChEBI" id="CHEBI:37565"/>
    </ligand>
</feature>
<feature type="binding site" evidence="8">
    <location>
        <position position="98"/>
    </location>
    <ligand>
        <name>GTP</name>
        <dbReference type="ChEBI" id="CHEBI:37565"/>
    </ligand>
</feature>
<dbReference type="EC" id="2.7.7.77" evidence="8"/>
<keyword evidence="3 8" id="KW-0479">Metal-binding</keyword>
<name>A0A059G2F9_9PROT</name>
<keyword evidence="1 8" id="KW-0963">Cytoplasm</keyword>
<keyword evidence="6 8" id="KW-0342">GTP-binding</keyword>
<dbReference type="PATRIC" id="fig|1280953.3.peg.3565"/>
<dbReference type="PANTHER" id="PTHR19136">
    <property type="entry name" value="MOLYBDENUM COFACTOR GUANYLYLTRANSFERASE"/>
    <property type="match status" value="1"/>
</dbReference>
<comment type="caution">
    <text evidence="10">The sequence shown here is derived from an EMBL/GenBank/DDBJ whole genome shotgun (WGS) entry which is preliminary data.</text>
</comment>
<feature type="domain" description="MobA-like NTP transferase" evidence="9">
    <location>
        <begin position="6"/>
        <end position="155"/>
    </location>
</feature>
<dbReference type="OrthoDB" id="9788394at2"/>
<comment type="similarity">
    <text evidence="8">Belongs to the MobA family.</text>
</comment>
<protein>
    <recommendedName>
        <fullName evidence="8">Molybdenum cofactor guanylyltransferase</fullName>
        <shortName evidence="8">MoCo guanylyltransferase</shortName>
        <ecNumber evidence="8">2.7.7.77</ecNumber>
    </recommendedName>
    <alternativeName>
        <fullName evidence="8">GTP:molybdopterin guanylyltransferase</fullName>
    </alternativeName>
    <alternativeName>
        <fullName evidence="8">Mo-MPT guanylyltransferase</fullName>
    </alternativeName>
    <alternativeName>
        <fullName evidence="8">Molybdopterin guanylyltransferase</fullName>
    </alternativeName>
    <alternativeName>
        <fullName evidence="8">Molybdopterin-guanine dinucleotide synthase</fullName>
        <shortName evidence="8">MGD synthase</shortName>
    </alternativeName>
</protein>
<evidence type="ECO:0000256" key="7">
    <source>
        <dbReference type="ARBA" id="ARBA00023150"/>
    </source>
</evidence>
<comment type="subcellular location">
    <subcellularLocation>
        <location evidence="8">Cytoplasm</location>
    </subcellularLocation>
</comment>
<organism evidence="10 11">
    <name type="scientific">Hyphomonas oceanitis SCH89</name>
    <dbReference type="NCBI Taxonomy" id="1280953"/>
    <lineage>
        <taxon>Bacteria</taxon>
        <taxon>Pseudomonadati</taxon>
        <taxon>Pseudomonadota</taxon>
        <taxon>Alphaproteobacteria</taxon>
        <taxon>Hyphomonadales</taxon>
        <taxon>Hyphomonadaceae</taxon>
        <taxon>Hyphomonas</taxon>
    </lineage>
</organism>
<dbReference type="GO" id="GO:0046872">
    <property type="term" value="F:metal ion binding"/>
    <property type="evidence" value="ECO:0007669"/>
    <property type="project" value="UniProtKB-KW"/>
</dbReference>
<comment type="caution">
    <text evidence="8">Lacks conserved residue(s) required for the propagation of feature annotation.</text>
</comment>
<dbReference type="PANTHER" id="PTHR19136:SF81">
    <property type="entry name" value="MOLYBDENUM COFACTOR GUANYLYLTRANSFERASE"/>
    <property type="match status" value="1"/>
</dbReference>